<protein>
    <submittedName>
        <fullName evidence="2">Uncharacterized protein</fullName>
    </submittedName>
</protein>
<reference evidence="2 3" key="1">
    <citation type="submission" date="2019-05" db="EMBL/GenBank/DDBJ databases">
        <title>Another draft genome of Portunus trituberculatus and its Hox gene families provides insights of decapod evolution.</title>
        <authorList>
            <person name="Jeong J.-H."/>
            <person name="Song I."/>
            <person name="Kim S."/>
            <person name="Choi T."/>
            <person name="Kim D."/>
            <person name="Ryu S."/>
            <person name="Kim W."/>
        </authorList>
    </citation>
    <scope>NUCLEOTIDE SEQUENCE [LARGE SCALE GENOMIC DNA]</scope>
    <source>
        <tissue evidence="2">Muscle</tissue>
    </source>
</reference>
<evidence type="ECO:0000313" key="3">
    <source>
        <dbReference type="Proteomes" id="UP000324222"/>
    </source>
</evidence>
<dbReference type="OrthoDB" id="10255539at2759"/>
<comment type="caution">
    <text evidence="2">The sequence shown here is derived from an EMBL/GenBank/DDBJ whole genome shotgun (WGS) entry which is preliminary data.</text>
</comment>
<organism evidence="2 3">
    <name type="scientific">Portunus trituberculatus</name>
    <name type="common">Swimming crab</name>
    <name type="synonym">Neptunus trituberculatus</name>
    <dbReference type="NCBI Taxonomy" id="210409"/>
    <lineage>
        <taxon>Eukaryota</taxon>
        <taxon>Metazoa</taxon>
        <taxon>Ecdysozoa</taxon>
        <taxon>Arthropoda</taxon>
        <taxon>Crustacea</taxon>
        <taxon>Multicrustacea</taxon>
        <taxon>Malacostraca</taxon>
        <taxon>Eumalacostraca</taxon>
        <taxon>Eucarida</taxon>
        <taxon>Decapoda</taxon>
        <taxon>Pleocyemata</taxon>
        <taxon>Brachyura</taxon>
        <taxon>Eubrachyura</taxon>
        <taxon>Portunoidea</taxon>
        <taxon>Portunidae</taxon>
        <taxon>Portuninae</taxon>
        <taxon>Portunus</taxon>
    </lineage>
</organism>
<keyword evidence="3" id="KW-1185">Reference proteome</keyword>
<sequence>MRRLINVERELRYFEEVMLSDEERELAKTIIKKVQDSMQELDQEVEEVIRLGRYSEGCRRPINVRMRSQVVVEEIMARKGKLADDTEHKDVWIKFAKMSGGSRKQGGSILTQLDSMREFQNELNTKTKQLDEVKQELHHLQVGPMP</sequence>
<keyword evidence="1" id="KW-0175">Coiled coil</keyword>
<accession>A0A5B7H5L7</accession>
<gene>
    <name evidence="2" type="ORF">E2C01_058987</name>
</gene>
<proteinExistence type="predicted"/>
<name>A0A5B7H5L7_PORTR</name>
<feature type="coiled-coil region" evidence="1">
    <location>
        <begin position="24"/>
        <end position="51"/>
    </location>
</feature>
<dbReference type="EMBL" id="VSRR010022666">
    <property type="protein sequence ID" value="MPC64865.1"/>
    <property type="molecule type" value="Genomic_DNA"/>
</dbReference>
<dbReference type="Proteomes" id="UP000324222">
    <property type="component" value="Unassembled WGS sequence"/>
</dbReference>
<evidence type="ECO:0000313" key="2">
    <source>
        <dbReference type="EMBL" id="MPC64865.1"/>
    </source>
</evidence>
<evidence type="ECO:0000256" key="1">
    <source>
        <dbReference type="SAM" id="Coils"/>
    </source>
</evidence>
<dbReference type="AlphaFoldDB" id="A0A5B7H5L7"/>